<dbReference type="InterPro" id="IPR036259">
    <property type="entry name" value="MFS_trans_sf"/>
</dbReference>
<evidence type="ECO:0000256" key="2">
    <source>
        <dbReference type="ARBA" id="ARBA00022448"/>
    </source>
</evidence>
<dbReference type="GO" id="GO:0016020">
    <property type="term" value="C:membrane"/>
    <property type="evidence" value="ECO:0007669"/>
    <property type="project" value="UniProtKB-SubCell"/>
</dbReference>
<feature type="transmembrane region" description="Helical" evidence="7">
    <location>
        <begin position="192"/>
        <end position="212"/>
    </location>
</feature>
<dbReference type="GO" id="GO:0022857">
    <property type="term" value="F:transmembrane transporter activity"/>
    <property type="evidence" value="ECO:0007669"/>
    <property type="project" value="InterPro"/>
</dbReference>
<evidence type="ECO:0000256" key="3">
    <source>
        <dbReference type="ARBA" id="ARBA00022692"/>
    </source>
</evidence>
<dbReference type="PROSITE" id="PS50850">
    <property type="entry name" value="MFS"/>
    <property type="match status" value="1"/>
</dbReference>
<evidence type="ECO:0000256" key="6">
    <source>
        <dbReference type="ARBA" id="ARBA00037968"/>
    </source>
</evidence>
<feature type="transmembrane region" description="Helical" evidence="7">
    <location>
        <begin position="453"/>
        <end position="474"/>
    </location>
</feature>
<dbReference type="PhylomeDB" id="A0A061AWQ2"/>
<dbReference type="InterPro" id="IPR020846">
    <property type="entry name" value="MFS_dom"/>
</dbReference>
<feature type="transmembrane region" description="Helical" evidence="7">
    <location>
        <begin position="159"/>
        <end position="183"/>
    </location>
</feature>
<evidence type="ECO:0000313" key="9">
    <source>
        <dbReference type="EMBL" id="CDR41973.1"/>
    </source>
</evidence>
<keyword evidence="5 7" id="KW-0472">Membrane</keyword>
<feature type="transmembrane region" description="Helical" evidence="7">
    <location>
        <begin position="329"/>
        <end position="350"/>
    </location>
</feature>
<sequence length="540" mass="60821">MPSESFNEKSVAVTDVAISDMDNSITPEKSKVVDVALQYANRVSEEPEITAEEEKSVLRKIDLHLMPFLIMSYFLQFLDKSALSQSSVFGLTSDLGLVGQQYSWAGSVFYFSYMVGQPVASYMCQRFSIARYVGCCLVIWSIVLVCTVATQNFAGLACIRFFLGFFEAAVSPSWVLLTGSWYLKDEQPVRVAFWYCGNAIGVFVGGFIAYGLGHIRSSIPSWKWFYIIYGIITFFWGVLVYFKLPDTITNASFLNDREKFVAIERIRRNKTGVKNQVFKKYQMIEALCDPQILLLALIEFVGCLSASGISVFGSLIIKSFGFSSVNTMLLQSVSGVIQGMTLLGGGLIVAKCPNSATWTQSVFMIPCLIGTCIVKYLPNTPSRNRAGRLVAFWIQYSNTVSDIGIFSLMTRNYSGYTKRTTANFVVFVAYCVGMIAGPQFFITTQAPGYETGFRMMIACWVILMILPMVLRWYYQWENKRRDKRDVEDDAIGKVVEVQNEEFMDLTDKGAERLPILVLISLDSLYRTYSTMPFFLISFTI</sequence>
<dbReference type="EMBL" id="LK052893">
    <property type="protein sequence ID" value="CDR41973.1"/>
    <property type="molecule type" value="Genomic_DNA"/>
</dbReference>
<evidence type="ECO:0000259" key="8">
    <source>
        <dbReference type="PROSITE" id="PS50850"/>
    </source>
</evidence>
<evidence type="ECO:0000256" key="5">
    <source>
        <dbReference type="ARBA" id="ARBA00023136"/>
    </source>
</evidence>
<evidence type="ECO:0000256" key="7">
    <source>
        <dbReference type="SAM" id="Phobius"/>
    </source>
</evidence>
<dbReference type="PANTHER" id="PTHR43791:SF103">
    <property type="entry name" value="MAJOR FACILITATOR SUPERFAMILY (MFS) PROFILE DOMAIN-CONTAINING PROTEIN-RELATED"/>
    <property type="match status" value="1"/>
</dbReference>
<evidence type="ECO:0000256" key="4">
    <source>
        <dbReference type="ARBA" id="ARBA00022989"/>
    </source>
</evidence>
<dbReference type="OrthoDB" id="4454541at2759"/>
<accession>A0A061AWQ2</accession>
<feature type="transmembrane region" description="Helical" evidence="7">
    <location>
        <begin position="292"/>
        <end position="317"/>
    </location>
</feature>
<comment type="subcellular location">
    <subcellularLocation>
        <location evidence="1">Membrane</location>
        <topology evidence="1">Multi-pass membrane protein</topology>
    </subcellularLocation>
</comment>
<dbReference type="AlphaFoldDB" id="A0A061AWQ2"/>
<name>A0A061AWQ2_CYBFA</name>
<comment type="similarity">
    <text evidence="6">Belongs to the major facilitator superfamily. Allantoate permease family.</text>
</comment>
<keyword evidence="4 7" id="KW-1133">Transmembrane helix</keyword>
<dbReference type="FunFam" id="1.20.1250.20:FF:000064">
    <property type="entry name" value="MFS allantoate transporter"/>
    <property type="match status" value="1"/>
</dbReference>
<dbReference type="PANTHER" id="PTHR43791">
    <property type="entry name" value="PERMEASE-RELATED"/>
    <property type="match status" value="1"/>
</dbReference>
<proteinExistence type="inferred from homology"/>
<feature type="transmembrane region" description="Helical" evidence="7">
    <location>
        <begin position="132"/>
        <end position="153"/>
    </location>
</feature>
<feature type="domain" description="Major facilitator superfamily (MFS) profile" evidence="8">
    <location>
        <begin position="65"/>
        <end position="479"/>
    </location>
</feature>
<reference evidence="9" key="1">
    <citation type="journal article" date="2014" name="Genome Announc.">
        <title>Genome sequence of the yeast Cyberlindnera fabianii (Hansenula fabianii).</title>
        <authorList>
            <person name="Freel K.C."/>
            <person name="Sarilar V."/>
            <person name="Neuveglise C."/>
            <person name="Devillers H."/>
            <person name="Friedrich A."/>
            <person name="Schacherer J."/>
        </authorList>
    </citation>
    <scope>NUCLEOTIDE SEQUENCE</scope>
    <source>
        <strain evidence="9">YJS4271</strain>
    </source>
</reference>
<feature type="transmembrane region" description="Helical" evidence="7">
    <location>
        <begin position="421"/>
        <end position="441"/>
    </location>
</feature>
<dbReference type="InterPro" id="IPR011701">
    <property type="entry name" value="MFS"/>
</dbReference>
<dbReference type="SUPFAM" id="SSF103473">
    <property type="entry name" value="MFS general substrate transporter"/>
    <property type="match status" value="1"/>
</dbReference>
<organism evidence="9">
    <name type="scientific">Cyberlindnera fabianii</name>
    <name type="common">Yeast</name>
    <name type="synonym">Hansenula fabianii</name>
    <dbReference type="NCBI Taxonomy" id="36022"/>
    <lineage>
        <taxon>Eukaryota</taxon>
        <taxon>Fungi</taxon>
        <taxon>Dikarya</taxon>
        <taxon>Ascomycota</taxon>
        <taxon>Saccharomycotina</taxon>
        <taxon>Saccharomycetes</taxon>
        <taxon>Phaffomycetales</taxon>
        <taxon>Phaffomycetaceae</taxon>
        <taxon>Cyberlindnera</taxon>
    </lineage>
</organism>
<keyword evidence="2" id="KW-0813">Transport</keyword>
<protein>
    <submittedName>
        <fullName evidence="9">CYFA0S08e02168g1_1</fullName>
    </submittedName>
</protein>
<keyword evidence="3 7" id="KW-0812">Transmembrane</keyword>
<gene>
    <name evidence="9" type="ORF">CYFA0S_08e02168g</name>
</gene>
<dbReference type="Pfam" id="PF07690">
    <property type="entry name" value="MFS_1"/>
    <property type="match status" value="1"/>
</dbReference>
<dbReference type="Gene3D" id="1.20.1250.20">
    <property type="entry name" value="MFS general substrate transporter like domains"/>
    <property type="match status" value="1"/>
</dbReference>
<evidence type="ECO:0000256" key="1">
    <source>
        <dbReference type="ARBA" id="ARBA00004141"/>
    </source>
</evidence>
<dbReference type="VEuPathDB" id="FungiDB:BON22_4903"/>
<feature type="transmembrane region" description="Helical" evidence="7">
    <location>
        <begin position="224"/>
        <end position="242"/>
    </location>
</feature>